<reference evidence="3 4" key="1">
    <citation type="submission" date="2023-08" db="EMBL/GenBank/DDBJ databases">
        <authorList>
            <person name="Palmer J.M."/>
        </authorList>
    </citation>
    <scope>NUCLEOTIDE SEQUENCE [LARGE SCALE GENOMIC DNA]</scope>
    <source>
        <strain evidence="3 4">TWF481</strain>
    </source>
</reference>
<name>A0AAV9WKJ7_9PEZI</name>
<feature type="region of interest" description="Disordered" evidence="1">
    <location>
        <begin position="203"/>
        <end position="222"/>
    </location>
</feature>
<dbReference type="AlphaFoldDB" id="A0AAV9WKJ7"/>
<feature type="domain" description="F-box" evidence="2">
    <location>
        <begin position="4"/>
        <end position="50"/>
    </location>
</feature>
<dbReference type="Proteomes" id="UP001370758">
    <property type="component" value="Unassembled WGS sequence"/>
</dbReference>
<dbReference type="EMBL" id="JAVHJL010000002">
    <property type="protein sequence ID" value="KAK6509654.1"/>
    <property type="molecule type" value="Genomic_DNA"/>
</dbReference>
<proteinExistence type="predicted"/>
<evidence type="ECO:0000313" key="3">
    <source>
        <dbReference type="EMBL" id="KAK6509654.1"/>
    </source>
</evidence>
<sequence length="422" mass="48963">MAPITSLPAEILLDIFERTINDPFNPHRDTNTDIIHIRLVCRKWRALSHEFALRYFSIGIDSTNRSLWKLGRCLLYDTSLAAQIQELIVRWHRREADIPETHTKRWKWTREDRERIEFYRKELSSHISSATFDAMLEGVNSESLLPFILCFTTNLKELDLNNMESLLIGRVWFADSHGVGSETIRRVLGRGPSEEGFKYIEDEDEDEDDEYGAEDYEDDDYDSDRRYLDCDEEFLRNHMPPEAKGEGALWFHVNIGTPGNYLPGLRQVTHLRNGFNSYNFVIDSLSGWSAKYIAPLLFLPNLEFLEIKSHATIGGTIYGDKNAIHRPLPPSFEPYRGLKSKVKTLELWDGRLRLEDYDAIAELTGNLTDLQIDHSEHHNPLPDPDLAYIANTFRAYNKETLTLHKICINDWFAYSMPGINFD</sequence>
<dbReference type="Gene3D" id="1.20.1280.50">
    <property type="match status" value="1"/>
</dbReference>
<evidence type="ECO:0000259" key="2">
    <source>
        <dbReference type="Pfam" id="PF12937"/>
    </source>
</evidence>
<accession>A0AAV9WKJ7</accession>
<gene>
    <name evidence="3" type="ORF">TWF481_004385</name>
</gene>
<dbReference type="Pfam" id="PF12937">
    <property type="entry name" value="F-box-like"/>
    <property type="match status" value="1"/>
</dbReference>
<dbReference type="InterPro" id="IPR001810">
    <property type="entry name" value="F-box_dom"/>
</dbReference>
<dbReference type="CDD" id="cd09917">
    <property type="entry name" value="F-box_SF"/>
    <property type="match status" value="1"/>
</dbReference>
<keyword evidence="4" id="KW-1185">Reference proteome</keyword>
<organism evidence="3 4">
    <name type="scientific">Arthrobotrys musiformis</name>
    <dbReference type="NCBI Taxonomy" id="47236"/>
    <lineage>
        <taxon>Eukaryota</taxon>
        <taxon>Fungi</taxon>
        <taxon>Dikarya</taxon>
        <taxon>Ascomycota</taxon>
        <taxon>Pezizomycotina</taxon>
        <taxon>Orbiliomycetes</taxon>
        <taxon>Orbiliales</taxon>
        <taxon>Orbiliaceae</taxon>
        <taxon>Arthrobotrys</taxon>
    </lineage>
</organism>
<comment type="caution">
    <text evidence="3">The sequence shown here is derived from an EMBL/GenBank/DDBJ whole genome shotgun (WGS) entry which is preliminary data.</text>
</comment>
<evidence type="ECO:0000256" key="1">
    <source>
        <dbReference type="SAM" id="MobiDB-lite"/>
    </source>
</evidence>
<evidence type="ECO:0000313" key="4">
    <source>
        <dbReference type="Proteomes" id="UP001370758"/>
    </source>
</evidence>
<protein>
    <recommendedName>
        <fullName evidence="2">F-box domain-containing protein</fullName>
    </recommendedName>
</protein>